<keyword evidence="1" id="KW-0812">Transmembrane</keyword>
<organism evidence="3 4">
    <name type="scientific">Candidatus Magasanikbacteria bacterium GW2011_GWA2_40_10</name>
    <dbReference type="NCBI Taxonomy" id="1619037"/>
    <lineage>
        <taxon>Bacteria</taxon>
        <taxon>Candidatus Magasanikiibacteriota</taxon>
    </lineage>
</organism>
<dbReference type="AlphaFoldDB" id="A0A0G0Q341"/>
<dbReference type="PANTHER" id="PTHR43179:SF7">
    <property type="entry name" value="RHAMNOSYLTRANSFERASE WBBL"/>
    <property type="match status" value="1"/>
</dbReference>
<dbReference type="Gene3D" id="3.90.550.10">
    <property type="entry name" value="Spore Coat Polysaccharide Biosynthesis Protein SpsA, Chain A"/>
    <property type="match status" value="1"/>
</dbReference>
<dbReference type="CDD" id="cd04186">
    <property type="entry name" value="GT_2_like_c"/>
    <property type="match status" value="1"/>
</dbReference>
<keyword evidence="1" id="KW-0472">Membrane</keyword>
<comment type="caution">
    <text evidence="3">The sequence shown here is derived from an EMBL/GenBank/DDBJ whole genome shotgun (WGS) entry which is preliminary data.</text>
</comment>
<evidence type="ECO:0000256" key="1">
    <source>
        <dbReference type="SAM" id="Phobius"/>
    </source>
</evidence>
<accession>A0A0G0Q341</accession>
<keyword evidence="3" id="KW-0808">Transferase</keyword>
<dbReference type="EMBL" id="LBXR01000013">
    <property type="protein sequence ID" value="KKR34538.1"/>
    <property type="molecule type" value="Genomic_DNA"/>
</dbReference>
<dbReference type="InterPro" id="IPR001173">
    <property type="entry name" value="Glyco_trans_2-like"/>
</dbReference>
<dbReference type="Proteomes" id="UP000034855">
    <property type="component" value="Unassembled WGS sequence"/>
</dbReference>
<keyword evidence="1" id="KW-1133">Transmembrane helix</keyword>
<dbReference type="STRING" id="1619037.UT67_C0013G0010"/>
<evidence type="ECO:0000259" key="2">
    <source>
        <dbReference type="Pfam" id="PF00535"/>
    </source>
</evidence>
<feature type="domain" description="Glycosyltransferase 2-like" evidence="2">
    <location>
        <begin position="9"/>
        <end position="170"/>
    </location>
</feature>
<name>A0A0G0Q341_9BACT</name>
<reference evidence="3 4" key="1">
    <citation type="journal article" date="2015" name="Nature">
        <title>rRNA introns, odd ribosomes, and small enigmatic genomes across a large radiation of phyla.</title>
        <authorList>
            <person name="Brown C.T."/>
            <person name="Hug L.A."/>
            <person name="Thomas B.C."/>
            <person name="Sharon I."/>
            <person name="Castelle C.J."/>
            <person name="Singh A."/>
            <person name="Wilkins M.J."/>
            <person name="Williams K.H."/>
            <person name="Banfield J.F."/>
        </authorList>
    </citation>
    <scope>NUCLEOTIDE SEQUENCE [LARGE SCALE GENOMIC DNA]</scope>
</reference>
<feature type="transmembrane region" description="Helical" evidence="1">
    <location>
        <begin position="269"/>
        <end position="288"/>
    </location>
</feature>
<dbReference type="InterPro" id="IPR029044">
    <property type="entry name" value="Nucleotide-diphossugar_trans"/>
</dbReference>
<sequence>MQKKIVPITVIIVNYKTPTLTRRALLALFNSSVQPAEVVLVDNNSQDNTMAMVQQEFPQVQIIANSENLGFAKANNQAIRQFSTQPYVWLLNSDTETGQKSLEELFNFMTIHPKVAVLGPQLMYPSRELQSVGGYFPSASNVFMYLIPFTVFLPKFIRRKLKSLVIYPQALSKKGREIEYVTGAALFLRKEALDQVGLLCEDYFMYFEETDLCLRLKQAGWDIKVIDTDPVMHVYGGSFKTKYDPKRLKIFLASLTFFVKKNCVGFKKIIILAEIIILGSVSLLLKRFKSFI</sequence>
<evidence type="ECO:0000313" key="4">
    <source>
        <dbReference type="Proteomes" id="UP000034855"/>
    </source>
</evidence>
<proteinExistence type="predicted"/>
<dbReference type="GO" id="GO:0016740">
    <property type="term" value="F:transferase activity"/>
    <property type="evidence" value="ECO:0007669"/>
    <property type="project" value="UniProtKB-KW"/>
</dbReference>
<dbReference type="PANTHER" id="PTHR43179">
    <property type="entry name" value="RHAMNOSYLTRANSFERASE WBBL"/>
    <property type="match status" value="1"/>
</dbReference>
<feature type="transmembrane region" description="Helical" evidence="1">
    <location>
        <begin position="132"/>
        <end position="153"/>
    </location>
</feature>
<dbReference type="SUPFAM" id="SSF53448">
    <property type="entry name" value="Nucleotide-diphospho-sugar transferases"/>
    <property type="match status" value="1"/>
</dbReference>
<evidence type="ECO:0000313" key="3">
    <source>
        <dbReference type="EMBL" id="KKR34538.1"/>
    </source>
</evidence>
<dbReference type="Pfam" id="PF00535">
    <property type="entry name" value="Glycos_transf_2"/>
    <property type="match status" value="1"/>
</dbReference>
<gene>
    <name evidence="3" type="ORF">UT67_C0013G0010</name>
</gene>
<protein>
    <submittedName>
        <fullName evidence="3">Glycosyl transferase family 2</fullName>
    </submittedName>
</protein>